<evidence type="ECO:0000313" key="3">
    <source>
        <dbReference type="EMBL" id="TRM55992.1"/>
    </source>
</evidence>
<proteinExistence type="predicted"/>
<dbReference type="EMBL" id="VDMD01000083">
    <property type="protein sequence ID" value="TRM55992.1"/>
    <property type="molecule type" value="Genomic_DNA"/>
</dbReference>
<dbReference type="SUPFAM" id="SSF50129">
    <property type="entry name" value="GroES-like"/>
    <property type="match status" value="1"/>
</dbReference>
<dbReference type="InterPro" id="IPR047122">
    <property type="entry name" value="Trans-enoyl_RdTase-like"/>
</dbReference>
<organism evidence="3 4">
    <name type="scientific">Schizophyllum amplum</name>
    <dbReference type="NCBI Taxonomy" id="97359"/>
    <lineage>
        <taxon>Eukaryota</taxon>
        <taxon>Fungi</taxon>
        <taxon>Dikarya</taxon>
        <taxon>Basidiomycota</taxon>
        <taxon>Agaricomycotina</taxon>
        <taxon>Agaricomycetes</taxon>
        <taxon>Agaricomycetidae</taxon>
        <taxon>Agaricales</taxon>
        <taxon>Schizophyllaceae</taxon>
        <taxon>Schizophyllum</taxon>
    </lineage>
</organism>
<dbReference type="SMART" id="SM00829">
    <property type="entry name" value="PKS_ER"/>
    <property type="match status" value="1"/>
</dbReference>
<dbReference type="InterPro" id="IPR013149">
    <property type="entry name" value="ADH-like_C"/>
</dbReference>
<dbReference type="SUPFAM" id="SSF51735">
    <property type="entry name" value="NAD(P)-binding Rossmann-fold domains"/>
    <property type="match status" value="1"/>
</dbReference>
<dbReference type="PANTHER" id="PTHR45348">
    <property type="entry name" value="HYPOTHETICAL OXIDOREDUCTASE (EUROFUNG)"/>
    <property type="match status" value="1"/>
</dbReference>
<comment type="caution">
    <text evidence="3">The sequence shown here is derived from an EMBL/GenBank/DDBJ whole genome shotgun (WGS) entry which is preliminary data.</text>
</comment>
<dbReference type="Gene3D" id="3.40.50.720">
    <property type="entry name" value="NAD(P)-binding Rossmann-like Domain"/>
    <property type="match status" value="1"/>
</dbReference>
<sequence length="486" mass="52023">MSGTVPSSIPSGIPTTQRAWIIPTTQRAWIIERRGTPDQVLRLHRDWPVPKPRFGEVLVRVEAAALNPVGYKVMSLFPDFLARRPLPAENDFAGTVVDANGTEFKEGDAVWGFVEVGLSIKIRQGALCEYLRIPTTHIVRRPAHVAPTGAAGMALAGQTAYQMLFRSGNLARRADGTLEPDQSTSVNGSSAFVNGGSASVNGSSAFVNGGSASVNGGSASVNGGSAFVLEPDQSVFVNGGSSSVGAYAIQMAKAKGAARVVASASAQNEGMVRALGADGFVDYKKAPVHEQLAKDPSATATESPSSTKSPSSTESPSSTKTSPSTNTSPSTKFHLIVDAVGGTDPALYTHSEAYLAPGGVYVTTGFFMGPTTLSNVRVWLEDWVTLEDWFTLDDWFALDDWFTLEDWVTLEDWFTSHPLPQTLAGCERKQKCPKAWESCDTFAGRRMITKLGEAGKLLACLKGYRRFPYLKGSRGFGRPERQSKLA</sequence>
<dbReference type="OrthoDB" id="3509362at2759"/>
<dbReference type="InterPro" id="IPR011032">
    <property type="entry name" value="GroES-like_sf"/>
</dbReference>
<dbReference type="CDD" id="cd08267">
    <property type="entry name" value="MDR1"/>
    <property type="match status" value="1"/>
</dbReference>
<dbReference type="STRING" id="97359.A0A550BTX3"/>
<dbReference type="AlphaFoldDB" id="A0A550BTX3"/>
<dbReference type="InterPro" id="IPR020843">
    <property type="entry name" value="ER"/>
</dbReference>
<dbReference type="Gene3D" id="3.90.180.10">
    <property type="entry name" value="Medium-chain alcohol dehydrogenases, catalytic domain"/>
    <property type="match status" value="1"/>
</dbReference>
<dbReference type="InterPro" id="IPR013154">
    <property type="entry name" value="ADH-like_N"/>
</dbReference>
<accession>A0A550BTX3</accession>
<reference evidence="3 4" key="1">
    <citation type="journal article" date="2019" name="New Phytol.">
        <title>Comparative genomics reveals unique wood-decay strategies and fruiting body development in the Schizophyllaceae.</title>
        <authorList>
            <person name="Almasi E."/>
            <person name="Sahu N."/>
            <person name="Krizsan K."/>
            <person name="Balint B."/>
            <person name="Kovacs G.M."/>
            <person name="Kiss B."/>
            <person name="Cseklye J."/>
            <person name="Drula E."/>
            <person name="Henrissat B."/>
            <person name="Nagy I."/>
            <person name="Chovatia M."/>
            <person name="Adam C."/>
            <person name="LaButti K."/>
            <person name="Lipzen A."/>
            <person name="Riley R."/>
            <person name="Grigoriev I.V."/>
            <person name="Nagy L.G."/>
        </authorList>
    </citation>
    <scope>NUCLEOTIDE SEQUENCE [LARGE SCALE GENOMIC DNA]</scope>
    <source>
        <strain evidence="3 4">NL-1724</strain>
    </source>
</reference>
<evidence type="ECO:0000313" key="4">
    <source>
        <dbReference type="Proteomes" id="UP000320762"/>
    </source>
</evidence>
<name>A0A550BTX3_9AGAR</name>
<evidence type="ECO:0000256" key="1">
    <source>
        <dbReference type="SAM" id="MobiDB-lite"/>
    </source>
</evidence>
<dbReference type="Proteomes" id="UP000320762">
    <property type="component" value="Unassembled WGS sequence"/>
</dbReference>
<protein>
    <recommendedName>
        <fullName evidence="2">Enoyl reductase (ER) domain-containing protein</fullName>
    </recommendedName>
</protein>
<feature type="domain" description="Enoyl reductase (ER)" evidence="2">
    <location>
        <begin position="35"/>
        <end position="459"/>
    </location>
</feature>
<feature type="region of interest" description="Disordered" evidence="1">
    <location>
        <begin position="291"/>
        <end position="330"/>
    </location>
</feature>
<dbReference type="Pfam" id="PF08240">
    <property type="entry name" value="ADH_N"/>
    <property type="match status" value="1"/>
</dbReference>
<keyword evidence="4" id="KW-1185">Reference proteome</keyword>
<feature type="compositionally biased region" description="Low complexity" evidence="1">
    <location>
        <begin position="296"/>
        <end position="330"/>
    </location>
</feature>
<dbReference type="Pfam" id="PF00107">
    <property type="entry name" value="ADH_zinc_N"/>
    <property type="match status" value="1"/>
</dbReference>
<evidence type="ECO:0000259" key="2">
    <source>
        <dbReference type="SMART" id="SM00829"/>
    </source>
</evidence>
<dbReference type="InterPro" id="IPR036291">
    <property type="entry name" value="NAD(P)-bd_dom_sf"/>
</dbReference>
<gene>
    <name evidence="3" type="ORF">BD626DRAFT_621295</name>
</gene>
<dbReference type="PANTHER" id="PTHR45348:SF2">
    <property type="entry name" value="ZINC-TYPE ALCOHOL DEHYDROGENASE-LIKE PROTEIN C2E1P3.01"/>
    <property type="match status" value="1"/>
</dbReference>
<dbReference type="GO" id="GO:0016651">
    <property type="term" value="F:oxidoreductase activity, acting on NAD(P)H"/>
    <property type="evidence" value="ECO:0007669"/>
    <property type="project" value="InterPro"/>
</dbReference>